<dbReference type="InterPro" id="IPR011989">
    <property type="entry name" value="ARM-like"/>
</dbReference>
<dbReference type="SUPFAM" id="SSF52540">
    <property type="entry name" value="P-loop containing nucleoside triphosphate hydrolases"/>
    <property type="match status" value="1"/>
</dbReference>
<keyword evidence="5" id="KW-1185">Reference proteome</keyword>
<dbReference type="Gene3D" id="1.25.10.10">
    <property type="entry name" value="Leucine-rich Repeat Variant"/>
    <property type="match status" value="3"/>
</dbReference>
<proteinExistence type="inferred from homology"/>
<organism evidence="4 5">
    <name type="scientific">Riccia sorocarpa</name>
    <dbReference type="NCBI Taxonomy" id="122646"/>
    <lineage>
        <taxon>Eukaryota</taxon>
        <taxon>Viridiplantae</taxon>
        <taxon>Streptophyta</taxon>
        <taxon>Embryophyta</taxon>
        <taxon>Marchantiophyta</taxon>
        <taxon>Marchantiopsida</taxon>
        <taxon>Marchantiidae</taxon>
        <taxon>Marchantiales</taxon>
        <taxon>Ricciaceae</taxon>
        <taxon>Riccia</taxon>
    </lineage>
</organism>
<dbReference type="SUPFAM" id="SSF48452">
    <property type="entry name" value="TPR-like"/>
    <property type="match status" value="1"/>
</dbReference>
<evidence type="ECO:0000313" key="5">
    <source>
        <dbReference type="Proteomes" id="UP001633002"/>
    </source>
</evidence>
<dbReference type="SUPFAM" id="SSF48371">
    <property type="entry name" value="ARM repeat"/>
    <property type="match status" value="2"/>
</dbReference>
<name>A0ABD3GAY0_9MARC</name>
<accession>A0ABD3GAY0</accession>
<comment type="caution">
    <text evidence="4">The sequence shown here is derived from an EMBL/GenBank/DDBJ whole genome shotgun (WGS) entry which is preliminary data.</text>
</comment>
<evidence type="ECO:0000256" key="2">
    <source>
        <dbReference type="ARBA" id="ARBA00022737"/>
    </source>
</evidence>
<dbReference type="InterPro" id="IPR011990">
    <property type="entry name" value="TPR-like_helical_dom_sf"/>
</dbReference>
<sequence>MVISEVNAALEIVMKVKAVVDQIRASWSEESLAGQSLTEKLRRLEEQQHEWEELLNRYKLPENHTVKKNLGELRKRLAEMEKHVSSVQHSNCCLRLWRAPSARDLVVTLDEINDVFNRLDDDLKNEREHLVAIEADRHKPAVSFTHDPKYVPVKETLESVKDALENDGSDNVVLLWGGFGEGKTTLAKYMAVQYDERFRDVPPCNSSAVPQEFKTFTGGLVFVFCGQNVNSLTKMQMLWAGLRFDLGTSQGQGNETDEPGQGEQRKAKLEEYKKRLMVRVGEENNVLVILDDVWDPSFLEDLVVSSGHIRYLVTSQKRDVWPDAISVRIGNPELEEARKILANHIRGWKGTEFPAEVKDLVDTLLKKVQNHPFIIANIATRIRWDKVQDRGTWLNMVQEIAGHLERNRPTRPTAFGEAYKVDLLAALTCEYPLQQITEEACKLFYLHVMCTGAGVPESVLKLWLKTLLGPKCDMLFDDSFSDLEGQSLISVGRIRSEYEDTIHITSSVHDLRRELLSKMKAEVVDGILDKLISAEGACASSDDRREKDLVIALCFLYGDTKCREKAESEIRFDVYMPLEIILCYLRNEGFKDEAVAGLLETPEAFITTCSILGNLPWVWFDNFVLTVKTLLKTCDTWSQRGPNSTKSDVLDMEFYACVHALHNLLTKVVYKSGWEGGFPFAGWVKLLQKPVFGSLMKVEKPTAKRILDILAIVCRIKAIRIQMALSPGMLQTFLDLLDPELYSDPDLLRLSVKTFGRLVCADQEIRVKTLLLEDVSQILTKLLLVTPLEALEVLEKLACTPDSADQVISCPGFAEGLGKILDCRDVESVVLSPAVRFLGTLSSFSRTRSKILSTCPGLFQSFIQVFREVCEPETLLPVTLFEVLKVLEKLACTPDSADQVISCPGFAEGLGRILDCRDVAVLSQAVRCFGTLSSFCRTRSKILSTWPGLFQSFIQVIREGPKSKAVMKSAANSVAKIISDEPYFKLDDSRDLLSVVMESIELPPTKDLKISVGSHVLEFVYTLTSSEAVCERLDSLLGQIFQISTHDAISGEHVRSVNRIIERVFPHKEVYKESQITLAATLVNEYTTLLQVDGTASEITREVANGVRVVSQRHRLHKVISDAGAAALIRNYMERDPLFFISVDGIHVVEDIILQRSTVSCMSNPDWVVDILRFYMPFTGDTRKEAGVMRQELSVKAIASLAYWKEIRDLLLSDEMARQLLSCVTKDATRTSLESIATIMQRVCCTDGNEPQRKSLLTTALGRYVSLLSSEREAKVEEAAVASLVILGSMVECRVLISSDDKVPRLLLELLGEDASEETLHRTAHLLSAIYGEESKGDTQRRMLFMDEAVKRVAMLTSDESSQRMQGIALGGLVRLAFMEKDGEVIVGYLGAIHELLRVVRNVSVDSEDTAWEVMEDGSTGWLREVAASYLAKVLLYEENRKLCTLMSDIGPALLRLIESPEDRVSISDSMKALTMKALTLVDTEAAKQENLSTDPFSLEGRVSGRIMLGQYDDDVLEDINRLIEEYRRNLYLCRRAFVRVHMECKDLEGALEDLNEAVSVFPRGGFYWQERGVLKSIMEDYEGALVDLNESLRIDGDDYEVLKHRAKVKFQLGDEDGAAFDAQQALCDRFRQRKPRIFRDDRYFGMLPVTFGKFKLY</sequence>
<evidence type="ECO:0000256" key="3">
    <source>
        <dbReference type="SAM" id="Coils"/>
    </source>
</evidence>
<dbReference type="EMBL" id="JBJQOH010000008">
    <property type="protein sequence ID" value="KAL3676320.1"/>
    <property type="molecule type" value="Genomic_DNA"/>
</dbReference>
<evidence type="ECO:0000313" key="4">
    <source>
        <dbReference type="EMBL" id="KAL3676320.1"/>
    </source>
</evidence>
<dbReference type="InterPro" id="IPR016024">
    <property type="entry name" value="ARM-type_fold"/>
</dbReference>
<reference evidence="4 5" key="1">
    <citation type="submission" date="2024-09" db="EMBL/GenBank/DDBJ databases">
        <title>Chromosome-scale assembly of Riccia sorocarpa.</title>
        <authorList>
            <person name="Paukszto L."/>
        </authorList>
    </citation>
    <scope>NUCLEOTIDE SEQUENCE [LARGE SCALE GENOMIC DNA]</scope>
    <source>
        <strain evidence="4">LP-2024</strain>
        <tissue evidence="4">Aerial parts of the thallus</tissue>
    </source>
</reference>
<gene>
    <name evidence="4" type="ORF">R1sor_026268</name>
</gene>
<dbReference type="InterPro" id="IPR045156">
    <property type="entry name" value="Vac8"/>
</dbReference>
<protein>
    <submittedName>
        <fullName evidence="4">Uncharacterized protein</fullName>
    </submittedName>
</protein>
<dbReference type="InterPro" id="IPR027417">
    <property type="entry name" value="P-loop_NTPase"/>
</dbReference>
<dbReference type="PANTHER" id="PTHR47249">
    <property type="entry name" value="VACUOLAR PROTEIN 8"/>
    <property type="match status" value="1"/>
</dbReference>
<evidence type="ECO:0000256" key="1">
    <source>
        <dbReference type="ARBA" id="ARBA00005462"/>
    </source>
</evidence>
<dbReference type="Gene3D" id="3.40.50.300">
    <property type="entry name" value="P-loop containing nucleotide triphosphate hydrolases"/>
    <property type="match status" value="1"/>
</dbReference>
<comment type="similarity">
    <text evidence="1">Belongs to the beta-catenin family.</text>
</comment>
<dbReference type="Gene3D" id="1.25.40.10">
    <property type="entry name" value="Tetratricopeptide repeat domain"/>
    <property type="match status" value="1"/>
</dbReference>
<dbReference type="Proteomes" id="UP001633002">
    <property type="component" value="Unassembled WGS sequence"/>
</dbReference>
<keyword evidence="3" id="KW-0175">Coiled coil</keyword>
<dbReference type="PANTHER" id="PTHR47249:SF1">
    <property type="entry name" value="VACUOLAR PROTEIN 8"/>
    <property type="match status" value="1"/>
</dbReference>
<feature type="coiled-coil region" evidence="3">
    <location>
        <begin position="34"/>
        <end position="83"/>
    </location>
</feature>
<keyword evidence="2" id="KW-0677">Repeat</keyword>